<proteinExistence type="predicted"/>
<evidence type="ECO:0000256" key="1">
    <source>
        <dbReference type="SAM" id="MobiDB-lite"/>
    </source>
</evidence>
<feature type="compositionally biased region" description="Polar residues" evidence="1">
    <location>
        <begin position="17"/>
        <end position="34"/>
    </location>
</feature>
<dbReference type="AlphaFoldDB" id="A0A9N9K4I7"/>
<dbReference type="EMBL" id="CAJVPZ010084650">
    <property type="protein sequence ID" value="CAG8810871.1"/>
    <property type="molecule type" value="Genomic_DNA"/>
</dbReference>
<dbReference type="Gene3D" id="1.10.150.50">
    <property type="entry name" value="Transcription Factor, Ets-1"/>
    <property type="match status" value="1"/>
</dbReference>
<name>A0A9N9K4I7_9GLOM</name>
<feature type="non-terminal residue" evidence="2">
    <location>
        <position position="1"/>
    </location>
</feature>
<dbReference type="InterPro" id="IPR013761">
    <property type="entry name" value="SAM/pointed_sf"/>
</dbReference>
<evidence type="ECO:0000313" key="3">
    <source>
        <dbReference type="Proteomes" id="UP000789396"/>
    </source>
</evidence>
<organism evidence="2 3">
    <name type="scientific">Racocetra fulgida</name>
    <dbReference type="NCBI Taxonomy" id="60492"/>
    <lineage>
        <taxon>Eukaryota</taxon>
        <taxon>Fungi</taxon>
        <taxon>Fungi incertae sedis</taxon>
        <taxon>Mucoromycota</taxon>
        <taxon>Glomeromycotina</taxon>
        <taxon>Glomeromycetes</taxon>
        <taxon>Diversisporales</taxon>
        <taxon>Gigasporaceae</taxon>
        <taxon>Racocetra</taxon>
    </lineage>
</organism>
<evidence type="ECO:0000313" key="2">
    <source>
        <dbReference type="EMBL" id="CAG8810871.1"/>
    </source>
</evidence>
<dbReference type="Proteomes" id="UP000789396">
    <property type="component" value="Unassembled WGS sequence"/>
</dbReference>
<reference evidence="2" key="1">
    <citation type="submission" date="2021-06" db="EMBL/GenBank/DDBJ databases">
        <authorList>
            <person name="Kallberg Y."/>
            <person name="Tangrot J."/>
            <person name="Rosling A."/>
        </authorList>
    </citation>
    <scope>NUCLEOTIDE SEQUENCE</scope>
    <source>
        <strain evidence="2">IN212</strain>
    </source>
</reference>
<dbReference type="SUPFAM" id="SSF47769">
    <property type="entry name" value="SAM/Pointed domain"/>
    <property type="match status" value="1"/>
</dbReference>
<comment type="caution">
    <text evidence="2">The sequence shown here is derived from an EMBL/GenBank/DDBJ whole genome shotgun (WGS) entry which is preliminary data.</text>
</comment>
<gene>
    <name evidence="2" type="ORF">RFULGI_LOCUS18740</name>
</gene>
<sequence length="213" mass="24147">TKGLATIEKFPTHPLFSHSNTSPKKSSQVTSPQEKPSVLSPSSSSMQQPLLTQPILSPSSYFQTQAPLGLPSQIQVPFVLPSQQFQTPLFLSPLQLPSQAQTHNWSQLLQPHQPLFANPYNPYQTLSLQTQTFQPNSYVSPIIPTMAEFLKEIDKREETGHYYQDFLGNFEAQRISVKQLQRLTDERLDQCGVNTIGARETIREYAEKYISRL</sequence>
<feature type="compositionally biased region" description="Low complexity" evidence="1">
    <location>
        <begin position="36"/>
        <end position="46"/>
    </location>
</feature>
<accession>A0A9N9K4I7</accession>
<keyword evidence="3" id="KW-1185">Reference proteome</keyword>
<dbReference type="OrthoDB" id="2442389at2759"/>
<feature type="region of interest" description="Disordered" evidence="1">
    <location>
        <begin position="1"/>
        <end position="46"/>
    </location>
</feature>
<protein>
    <submittedName>
        <fullName evidence="2">13718_t:CDS:1</fullName>
    </submittedName>
</protein>